<dbReference type="InterPro" id="IPR033704">
    <property type="entry name" value="dUTPase_trimeric"/>
</dbReference>
<evidence type="ECO:0000256" key="7">
    <source>
        <dbReference type="HAMAP-Rule" id="MF_00116"/>
    </source>
</evidence>
<dbReference type="Gene3D" id="2.70.40.10">
    <property type="match status" value="1"/>
</dbReference>
<proteinExistence type="inferred from homology"/>
<comment type="similarity">
    <text evidence="1 7">Belongs to the dUTPase family.</text>
</comment>
<evidence type="ECO:0000256" key="4">
    <source>
        <dbReference type="ARBA" id="ARBA00022842"/>
    </source>
</evidence>
<dbReference type="SUPFAM" id="SSF51283">
    <property type="entry name" value="dUTPase-like"/>
    <property type="match status" value="1"/>
</dbReference>
<dbReference type="InterPro" id="IPR008181">
    <property type="entry name" value="dUTPase"/>
</dbReference>
<comment type="caution">
    <text evidence="7">Lacks conserved residue(s) required for the propagation of feature annotation.</text>
</comment>
<dbReference type="GO" id="GO:0046081">
    <property type="term" value="P:dUTP catabolic process"/>
    <property type="evidence" value="ECO:0007669"/>
    <property type="project" value="InterPro"/>
</dbReference>
<protein>
    <recommendedName>
        <fullName evidence="7">Deoxyuridine 5'-triphosphate nucleotidohydrolase</fullName>
        <shortName evidence="7">dUTPase</shortName>
        <ecNumber evidence="7">3.6.1.23</ecNumber>
    </recommendedName>
    <alternativeName>
        <fullName evidence="7">dUTP pyrophosphatase</fullName>
    </alternativeName>
</protein>
<evidence type="ECO:0000313" key="9">
    <source>
        <dbReference type="EMBL" id="KAA5607423.1"/>
    </source>
</evidence>
<dbReference type="EC" id="3.6.1.23" evidence="7"/>
<dbReference type="CDD" id="cd07557">
    <property type="entry name" value="trimeric_dUTPase"/>
    <property type="match status" value="1"/>
</dbReference>
<reference evidence="9 10" key="1">
    <citation type="submission" date="2019-09" db="EMBL/GenBank/DDBJ databases">
        <title>Genome sequence of Roseospira marina, one of the more divergent members of the non-sulfur purple photosynthetic bacterial family, the Rhodospirillaceae.</title>
        <authorList>
            <person name="Meyer T."/>
            <person name="Kyndt J."/>
        </authorList>
    </citation>
    <scope>NUCLEOTIDE SEQUENCE [LARGE SCALE GENOMIC DNA]</scope>
    <source>
        <strain evidence="9 10">DSM 15113</strain>
    </source>
</reference>
<keyword evidence="4 7" id="KW-0460">Magnesium</keyword>
<evidence type="ECO:0000313" key="10">
    <source>
        <dbReference type="Proteomes" id="UP000324065"/>
    </source>
</evidence>
<dbReference type="PANTHER" id="PTHR11241">
    <property type="entry name" value="DEOXYURIDINE 5'-TRIPHOSPHATE NUCLEOTIDOHYDROLASE"/>
    <property type="match status" value="1"/>
</dbReference>
<keyword evidence="3 7" id="KW-0378">Hydrolase</keyword>
<comment type="cofactor">
    <cofactor evidence="7">
        <name>Mg(2+)</name>
        <dbReference type="ChEBI" id="CHEBI:18420"/>
    </cofactor>
</comment>
<dbReference type="GO" id="GO:0000287">
    <property type="term" value="F:magnesium ion binding"/>
    <property type="evidence" value="ECO:0007669"/>
    <property type="project" value="UniProtKB-UniRule"/>
</dbReference>
<dbReference type="PANTHER" id="PTHR11241:SF0">
    <property type="entry name" value="DEOXYURIDINE 5'-TRIPHOSPHATE NUCLEOTIDOHYDROLASE"/>
    <property type="match status" value="1"/>
</dbReference>
<dbReference type="GO" id="GO:0004170">
    <property type="term" value="F:dUTP diphosphatase activity"/>
    <property type="evidence" value="ECO:0007669"/>
    <property type="project" value="UniProtKB-UniRule"/>
</dbReference>
<dbReference type="EMBL" id="VWPJ01000001">
    <property type="protein sequence ID" value="KAA5607423.1"/>
    <property type="molecule type" value="Genomic_DNA"/>
</dbReference>
<dbReference type="FunFam" id="2.70.40.10:FF:000002">
    <property type="entry name" value="dUTP diphosphatase"/>
    <property type="match status" value="1"/>
</dbReference>
<feature type="binding site" evidence="7">
    <location>
        <begin position="90"/>
        <end position="92"/>
    </location>
    <ligand>
        <name>substrate</name>
    </ligand>
</feature>
<dbReference type="UniPathway" id="UPA00610">
    <property type="reaction ID" value="UER00666"/>
</dbReference>
<evidence type="ECO:0000256" key="6">
    <source>
        <dbReference type="ARBA" id="ARBA00047686"/>
    </source>
</evidence>
<comment type="catalytic activity">
    <reaction evidence="6 7">
        <text>dUTP + H2O = dUMP + diphosphate + H(+)</text>
        <dbReference type="Rhea" id="RHEA:10248"/>
        <dbReference type="ChEBI" id="CHEBI:15377"/>
        <dbReference type="ChEBI" id="CHEBI:15378"/>
        <dbReference type="ChEBI" id="CHEBI:33019"/>
        <dbReference type="ChEBI" id="CHEBI:61555"/>
        <dbReference type="ChEBI" id="CHEBI:246422"/>
        <dbReference type="EC" id="3.6.1.23"/>
    </reaction>
</comment>
<keyword evidence="2 7" id="KW-0479">Metal-binding</keyword>
<evidence type="ECO:0000259" key="8">
    <source>
        <dbReference type="Pfam" id="PF00692"/>
    </source>
</evidence>
<name>A0A5M6IGM5_9PROT</name>
<dbReference type="Pfam" id="PF00692">
    <property type="entry name" value="dUTPase"/>
    <property type="match status" value="1"/>
</dbReference>
<dbReference type="NCBIfam" id="NF001862">
    <property type="entry name" value="PRK00601.1"/>
    <property type="match status" value="1"/>
</dbReference>
<comment type="function">
    <text evidence="7">This enzyme is involved in nucleotide metabolism: it produces dUMP, the immediate precursor of thymidine nucleotides and it decreases the intracellular concentration of dUTP so that uracil cannot be incorporated into DNA.</text>
</comment>
<dbReference type="OrthoDB" id="9809956at2"/>
<evidence type="ECO:0000256" key="3">
    <source>
        <dbReference type="ARBA" id="ARBA00022801"/>
    </source>
</evidence>
<dbReference type="Proteomes" id="UP000324065">
    <property type="component" value="Unassembled WGS sequence"/>
</dbReference>
<evidence type="ECO:0000256" key="2">
    <source>
        <dbReference type="ARBA" id="ARBA00022723"/>
    </source>
</evidence>
<dbReference type="GO" id="GO:0006226">
    <property type="term" value="P:dUMP biosynthetic process"/>
    <property type="evidence" value="ECO:0007669"/>
    <property type="project" value="UniProtKB-UniRule"/>
</dbReference>
<organism evidence="9 10">
    <name type="scientific">Roseospira marina</name>
    <dbReference type="NCBI Taxonomy" id="140057"/>
    <lineage>
        <taxon>Bacteria</taxon>
        <taxon>Pseudomonadati</taxon>
        <taxon>Pseudomonadota</taxon>
        <taxon>Alphaproteobacteria</taxon>
        <taxon>Rhodospirillales</taxon>
        <taxon>Rhodospirillaceae</taxon>
        <taxon>Roseospira</taxon>
    </lineage>
</organism>
<gene>
    <name evidence="7" type="primary">dut</name>
    <name evidence="9" type="ORF">F1188_01265</name>
</gene>
<feature type="binding site" evidence="7">
    <location>
        <begin position="73"/>
        <end position="75"/>
    </location>
    <ligand>
        <name>substrate</name>
    </ligand>
</feature>
<dbReference type="InterPro" id="IPR029054">
    <property type="entry name" value="dUTPase-like"/>
</dbReference>
<feature type="binding site" evidence="7">
    <location>
        <position position="86"/>
    </location>
    <ligand>
        <name>substrate</name>
    </ligand>
</feature>
<accession>A0A5M6IGM5</accession>
<feature type="domain" description="dUTPase-like" evidence="8">
    <location>
        <begin position="22"/>
        <end position="152"/>
    </location>
</feature>
<dbReference type="InterPro" id="IPR036157">
    <property type="entry name" value="dUTPase-like_sf"/>
</dbReference>
<dbReference type="AlphaFoldDB" id="A0A5M6IGM5"/>
<comment type="caution">
    <text evidence="9">The sequence shown here is derived from an EMBL/GenBank/DDBJ whole genome shotgun (WGS) entry which is preliminary data.</text>
</comment>
<dbReference type="RefSeq" id="WP_150060557.1">
    <property type="nucleotide sequence ID" value="NZ_JACHII010000001.1"/>
</dbReference>
<dbReference type="NCBIfam" id="TIGR00576">
    <property type="entry name" value="dut"/>
    <property type="match status" value="1"/>
</dbReference>
<sequence>MDEPRAAVSVDVVRLPHAEGLDLPSYATAGAAGLDLMAAVAEPVVLEPGAVQVVPTGVAIALPPTHEAQVRPRSGLAARNGVTVLNAPGTIDADYRGEVGVILINHGSAPLTIERGMRIAQLVVAPVTRVAWAPVDTLPETARGAGGYGSTGTG</sequence>
<evidence type="ECO:0000256" key="1">
    <source>
        <dbReference type="ARBA" id="ARBA00006581"/>
    </source>
</evidence>
<dbReference type="HAMAP" id="MF_00116">
    <property type="entry name" value="dUTPase_bact"/>
    <property type="match status" value="1"/>
</dbReference>
<evidence type="ECO:0000256" key="5">
    <source>
        <dbReference type="ARBA" id="ARBA00023080"/>
    </source>
</evidence>
<keyword evidence="10" id="KW-1185">Reference proteome</keyword>
<keyword evidence="5 7" id="KW-0546">Nucleotide metabolism</keyword>
<comment type="pathway">
    <text evidence="7">Pyrimidine metabolism; dUMP biosynthesis; dUMP from dCTP (dUTP route): step 2/2.</text>
</comment>